<dbReference type="Gene3D" id="2.40.30.30">
    <property type="entry name" value="Riboflavin kinase-like"/>
    <property type="match status" value="1"/>
</dbReference>
<evidence type="ECO:0000256" key="9">
    <source>
        <dbReference type="ARBA" id="ARBA00022840"/>
    </source>
</evidence>
<reference evidence="13 14" key="1">
    <citation type="journal article" date="2017" name="BMC Genomics">
        <title>Comparative genomic and phylogenomic analyses of the Bifidobacteriaceae family.</title>
        <authorList>
            <person name="Lugli G.A."/>
            <person name="Milani C."/>
            <person name="Turroni F."/>
            <person name="Duranti S."/>
            <person name="Mancabelli L."/>
            <person name="Mangifesta M."/>
            <person name="Ferrario C."/>
            <person name="Modesto M."/>
            <person name="Mattarelli P."/>
            <person name="Jiri K."/>
            <person name="van Sinderen D."/>
            <person name="Ventura M."/>
        </authorList>
    </citation>
    <scope>NUCLEOTIDE SEQUENCE [LARGE SCALE GENOMIC DNA]</scope>
    <source>
        <strain evidence="13 14">LMG 21773</strain>
    </source>
</reference>
<evidence type="ECO:0000256" key="7">
    <source>
        <dbReference type="ARBA" id="ARBA00022741"/>
    </source>
</evidence>
<dbReference type="Proteomes" id="UP000228976">
    <property type="component" value="Unassembled WGS sequence"/>
</dbReference>
<evidence type="ECO:0000259" key="12">
    <source>
        <dbReference type="SMART" id="SM00904"/>
    </source>
</evidence>
<dbReference type="GO" id="GO:0003919">
    <property type="term" value="F:FMN adenylyltransferase activity"/>
    <property type="evidence" value="ECO:0007669"/>
    <property type="project" value="UniProtKB-EC"/>
</dbReference>
<keyword evidence="13" id="KW-0418">Kinase</keyword>
<keyword evidence="7" id="KW-0547">Nucleotide-binding</keyword>
<dbReference type="Pfam" id="PF01687">
    <property type="entry name" value="Flavokinase"/>
    <property type="match status" value="1"/>
</dbReference>
<dbReference type="EMBL" id="MWWU01000002">
    <property type="protein sequence ID" value="OZG56307.1"/>
    <property type="molecule type" value="Genomic_DNA"/>
</dbReference>
<comment type="caution">
    <text evidence="13">The sequence shown here is derived from an EMBL/GenBank/DDBJ whole genome shotgun (WGS) entry which is preliminary data.</text>
</comment>
<gene>
    <name evidence="13" type="ORF">AEAE_0795</name>
</gene>
<dbReference type="InterPro" id="IPR023465">
    <property type="entry name" value="Riboflavin_kinase_dom_sf"/>
</dbReference>
<dbReference type="Gene3D" id="3.40.50.620">
    <property type="entry name" value="HUPs"/>
    <property type="match status" value="1"/>
</dbReference>
<dbReference type="InterPro" id="IPR015864">
    <property type="entry name" value="FAD_synthase"/>
</dbReference>
<keyword evidence="3" id="KW-0285">Flavoprotein</keyword>
<evidence type="ECO:0000256" key="10">
    <source>
        <dbReference type="ARBA" id="ARBA00047880"/>
    </source>
</evidence>
<dbReference type="GO" id="GO:0006747">
    <property type="term" value="P:FAD biosynthetic process"/>
    <property type="evidence" value="ECO:0007669"/>
    <property type="project" value="UniProtKB-UniPathway"/>
</dbReference>
<evidence type="ECO:0000256" key="11">
    <source>
        <dbReference type="ARBA" id="ARBA00049494"/>
    </source>
</evidence>
<comment type="pathway">
    <text evidence="1">Cofactor biosynthesis; FAD biosynthesis; FAD from FMN: step 1/1.</text>
</comment>
<dbReference type="PANTHER" id="PTHR22749">
    <property type="entry name" value="RIBOFLAVIN KINASE/FMN ADENYLYLTRANSFERASE"/>
    <property type="match status" value="1"/>
</dbReference>
<evidence type="ECO:0000256" key="4">
    <source>
        <dbReference type="ARBA" id="ARBA00022643"/>
    </source>
</evidence>
<keyword evidence="9" id="KW-0067">ATP-binding</keyword>
<dbReference type="InterPro" id="IPR015865">
    <property type="entry name" value="Riboflavin_kinase_bac/euk"/>
</dbReference>
<proteinExistence type="inferred from homology"/>
<accession>A0A261FAW9</accession>
<protein>
    <submittedName>
        <fullName evidence="13">Bifunctional riboflavin kinase/FMN adenylyltransferase</fullName>
    </submittedName>
</protein>
<name>A0A261FAW9_9BIFI</name>
<evidence type="ECO:0000256" key="2">
    <source>
        <dbReference type="ARBA" id="ARBA00010214"/>
    </source>
</evidence>
<dbReference type="GO" id="GO:0009231">
    <property type="term" value="P:riboflavin biosynthetic process"/>
    <property type="evidence" value="ECO:0007669"/>
    <property type="project" value="InterPro"/>
</dbReference>
<keyword evidence="5 13" id="KW-0808">Transferase</keyword>
<dbReference type="CDD" id="cd02064">
    <property type="entry name" value="FAD_synthetase_N"/>
    <property type="match status" value="1"/>
</dbReference>
<dbReference type="GO" id="GO:0005524">
    <property type="term" value="F:ATP binding"/>
    <property type="evidence" value="ECO:0007669"/>
    <property type="project" value="UniProtKB-KW"/>
</dbReference>
<dbReference type="OrthoDB" id="9803667at2"/>
<evidence type="ECO:0000256" key="5">
    <source>
        <dbReference type="ARBA" id="ARBA00022679"/>
    </source>
</evidence>
<dbReference type="UniPathway" id="UPA00277">
    <property type="reaction ID" value="UER00407"/>
</dbReference>
<keyword evidence="4" id="KW-0288">FMN</keyword>
<dbReference type="SMART" id="SM00904">
    <property type="entry name" value="Flavokinase"/>
    <property type="match status" value="1"/>
</dbReference>
<dbReference type="InterPro" id="IPR014729">
    <property type="entry name" value="Rossmann-like_a/b/a_fold"/>
</dbReference>
<evidence type="ECO:0000256" key="1">
    <source>
        <dbReference type="ARBA" id="ARBA00004726"/>
    </source>
</evidence>
<feature type="domain" description="Riboflavin kinase" evidence="12">
    <location>
        <begin position="230"/>
        <end position="389"/>
    </location>
</feature>
<keyword evidence="6 13" id="KW-0548">Nucleotidyltransferase</keyword>
<dbReference type="AlphaFoldDB" id="A0A261FAW9"/>
<dbReference type="SUPFAM" id="SSF82114">
    <property type="entry name" value="Riboflavin kinase-like"/>
    <property type="match status" value="1"/>
</dbReference>
<dbReference type="GO" id="GO:0008531">
    <property type="term" value="F:riboflavin kinase activity"/>
    <property type="evidence" value="ECO:0007669"/>
    <property type="project" value="UniProtKB-EC"/>
</dbReference>
<dbReference type="InterPro" id="IPR023468">
    <property type="entry name" value="Riboflavin_kinase"/>
</dbReference>
<comment type="catalytic activity">
    <reaction evidence="10">
        <text>riboflavin + ATP = FMN + ADP + H(+)</text>
        <dbReference type="Rhea" id="RHEA:14357"/>
        <dbReference type="ChEBI" id="CHEBI:15378"/>
        <dbReference type="ChEBI" id="CHEBI:30616"/>
        <dbReference type="ChEBI" id="CHEBI:57986"/>
        <dbReference type="ChEBI" id="CHEBI:58210"/>
        <dbReference type="ChEBI" id="CHEBI:456216"/>
        <dbReference type="EC" id="2.7.1.26"/>
    </reaction>
</comment>
<organism evidence="13 14">
    <name type="scientific">Aeriscardovia aeriphila</name>
    <dbReference type="NCBI Taxonomy" id="218139"/>
    <lineage>
        <taxon>Bacteria</taxon>
        <taxon>Bacillati</taxon>
        <taxon>Actinomycetota</taxon>
        <taxon>Actinomycetes</taxon>
        <taxon>Bifidobacteriales</taxon>
        <taxon>Bifidobacteriaceae</taxon>
        <taxon>Aeriscardovia</taxon>
    </lineage>
</organism>
<keyword evidence="14" id="KW-1185">Reference proteome</keyword>
<dbReference type="SUPFAM" id="SSF52374">
    <property type="entry name" value="Nucleotidylyl transferase"/>
    <property type="match status" value="1"/>
</dbReference>
<comment type="similarity">
    <text evidence="2">Belongs to the RibF family.</text>
</comment>
<dbReference type="RefSeq" id="WP_094689850.1">
    <property type="nucleotide sequence ID" value="NZ_JACBYZ010000001.1"/>
</dbReference>
<dbReference type="PANTHER" id="PTHR22749:SF6">
    <property type="entry name" value="RIBOFLAVIN KINASE"/>
    <property type="match status" value="1"/>
</dbReference>
<evidence type="ECO:0000256" key="6">
    <source>
        <dbReference type="ARBA" id="ARBA00022695"/>
    </source>
</evidence>
<evidence type="ECO:0000313" key="13">
    <source>
        <dbReference type="EMBL" id="OZG56307.1"/>
    </source>
</evidence>
<evidence type="ECO:0000256" key="8">
    <source>
        <dbReference type="ARBA" id="ARBA00022827"/>
    </source>
</evidence>
<sequence>MKVYYLTPDEQGNVIWPRLDPKVSSVVTLGTFDGVHKGHQAVLKRVVELAKSYNSRSVAIVFDRRPGFLFSWIAQHGVEPAASEPDSQQLSTVDQRLKYIAETGIDIAIVVHFTQAFSQISYSAFLGQLISQRVENSRQPVHTLGMTRLVLGQDANFGRDRGGNVKSVQRLSEAFRMFDLEVVDYKGPGFIHVPAGVVDGKPVEKKVRVWSSTAVRNSLEQMKVSQAMEILGHPHAVDGTVVHGEARGRTLGFPTANFAPDYEGLLPADGVYSGWLIDYGPADSLPAPASVAALSATPGSVTKGEIISTQPAEVARWTAAISVGTNPTFGPHARVLEVFAVENDWLDLYGHRVRVEFADTTGQMVKAETLDNLTELISQEVRDSQKQCDGGWTDSITGDHIQGTVVDWAGPVIRES</sequence>
<comment type="catalytic activity">
    <reaction evidence="11">
        <text>FMN + ATP + H(+) = FAD + diphosphate</text>
        <dbReference type="Rhea" id="RHEA:17237"/>
        <dbReference type="ChEBI" id="CHEBI:15378"/>
        <dbReference type="ChEBI" id="CHEBI:30616"/>
        <dbReference type="ChEBI" id="CHEBI:33019"/>
        <dbReference type="ChEBI" id="CHEBI:57692"/>
        <dbReference type="ChEBI" id="CHEBI:58210"/>
        <dbReference type="EC" id="2.7.7.2"/>
    </reaction>
</comment>
<evidence type="ECO:0000313" key="14">
    <source>
        <dbReference type="Proteomes" id="UP000228976"/>
    </source>
</evidence>
<dbReference type="Pfam" id="PF06574">
    <property type="entry name" value="FAD_syn"/>
    <property type="match status" value="1"/>
</dbReference>
<evidence type="ECO:0000256" key="3">
    <source>
        <dbReference type="ARBA" id="ARBA00022630"/>
    </source>
</evidence>
<dbReference type="GO" id="GO:0009398">
    <property type="term" value="P:FMN biosynthetic process"/>
    <property type="evidence" value="ECO:0007669"/>
    <property type="project" value="TreeGrafter"/>
</dbReference>
<keyword evidence="8" id="KW-0274">FAD</keyword>